<dbReference type="CDD" id="cd07377">
    <property type="entry name" value="WHTH_GntR"/>
    <property type="match status" value="1"/>
</dbReference>
<evidence type="ECO:0000256" key="2">
    <source>
        <dbReference type="ARBA" id="ARBA00023125"/>
    </source>
</evidence>
<dbReference type="InterPro" id="IPR050679">
    <property type="entry name" value="Bact_HTH_transcr_reg"/>
</dbReference>
<feature type="compositionally biased region" description="Polar residues" evidence="4">
    <location>
        <begin position="111"/>
        <end position="130"/>
    </location>
</feature>
<accession>Q2T7J1</accession>
<name>Q2T7J1_BURTA</name>
<dbReference type="SMART" id="SM00866">
    <property type="entry name" value="UTRA"/>
    <property type="match status" value="1"/>
</dbReference>
<sequence length="376" mass="42013">MTATRFAGLAIENLQDIERGTLGKTPFYARYAKRCFKAGRRTRGMHARRRLKIGRGTWPGTRCSPANPCSPRSLGAGAGKVKRYLMSYIRQMFSREKSGRKSAIRDEMRAMTSNQASAPHQNGQAGSTQPGGEAAAAPSPTFSPLYQQIKALITQSLEAGEWKPGEIIPSEVELAGRYKVSQGTVRKAIDELAADNLLVRRQGKGTFVATHSEERAQFRFLRLLADDGAEHPHVSRLLECRRMRAPAEIARQLDLKPADPVVQVRRVLEFDGVDTVLDEIWLPGAMFRGLTFERLSEYKGPLYAMFESEFGTRMIRASEKIRAIAAEPAVADVLHVPPGFPLLSVERVSYTYGDRPVEVRRGWYVTTGYYYQNDLS</sequence>
<evidence type="ECO:0000256" key="4">
    <source>
        <dbReference type="SAM" id="MobiDB-lite"/>
    </source>
</evidence>
<dbReference type="InterPro" id="IPR000524">
    <property type="entry name" value="Tscrpt_reg_HTH_GntR"/>
</dbReference>
<dbReference type="InterPro" id="IPR036390">
    <property type="entry name" value="WH_DNA-bd_sf"/>
</dbReference>
<reference evidence="6 7" key="1">
    <citation type="journal article" date="2005" name="BMC Genomics">
        <title>Bacterial genome adaptation to niches: divergence of the potential virulence genes in three Burkholderia species of different survival strategies.</title>
        <authorList>
            <person name="Kim H.S."/>
            <person name="Schell M.A."/>
            <person name="Yu Y."/>
            <person name="Ulrich R.L."/>
            <person name="Sarria S.H."/>
            <person name="Nierman W.C."/>
            <person name="DeShazer D."/>
        </authorList>
    </citation>
    <scope>NUCLEOTIDE SEQUENCE [LARGE SCALE GENOMIC DNA]</scope>
    <source>
        <strain evidence="7">ATCC 700388 / DSM 13276 / CCUG 48851 / CIP 106301 / E264</strain>
    </source>
</reference>
<evidence type="ECO:0000313" key="6">
    <source>
        <dbReference type="EMBL" id="ABC34879.1"/>
    </source>
</evidence>
<dbReference type="PANTHER" id="PTHR44846:SF1">
    <property type="entry name" value="MANNOSYL-D-GLYCERATE TRANSPORT_METABOLISM SYSTEM REPRESSOR MNGR-RELATED"/>
    <property type="match status" value="1"/>
</dbReference>
<gene>
    <name evidence="6" type="ordered locus">BTH_II0659</name>
</gene>
<proteinExistence type="predicted"/>
<dbReference type="Pfam" id="PF07702">
    <property type="entry name" value="UTRA"/>
    <property type="match status" value="1"/>
</dbReference>
<protein>
    <submittedName>
        <fullName evidence="6">Transcriptional regulator, GntR family</fullName>
    </submittedName>
</protein>
<dbReference type="InterPro" id="IPR011663">
    <property type="entry name" value="UTRA"/>
</dbReference>
<dbReference type="FunFam" id="1.10.10.10:FF:000079">
    <property type="entry name" value="GntR family transcriptional regulator"/>
    <property type="match status" value="1"/>
</dbReference>
<dbReference type="Pfam" id="PF00392">
    <property type="entry name" value="GntR"/>
    <property type="match status" value="1"/>
</dbReference>
<keyword evidence="3" id="KW-0804">Transcription</keyword>
<feature type="domain" description="HTH gntR-type" evidence="5">
    <location>
        <begin position="143"/>
        <end position="211"/>
    </location>
</feature>
<dbReference type="HOGENOM" id="CLU_063236_3_0_4"/>
<dbReference type="SUPFAM" id="SSF46785">
    <property type="entry name" value="Winged helix' DNA-binding domain"/>
    <property type="match status" value="1"/>
</dbReference>
<dbReference type="GO" id="GO:0045892">
    <property type="term" value="P:negative regulation of DNA-templated transcription"/>
    <property type="evidence" value="ECO:0007669"/>
    <property type="project" value="TreeGrafter"/>
</dbReference>
<keyword evidence="1" id="KW-0805">Transcription regulation</keyword>
<evidence type="ECO:0000256" key="1">
    <source>
        <dbReference type="ARBA" id="ARBA00023015"/>
    </source>
</evidence>
<dbReference type="PANTHER" id="PTHR44846">
    <property type="entry name" value="MANNOSYL-D-GLYCERATE TRANSPORT/METABOLISM SYSTEM REPRESSOR MNGR-RELATED"/>
    <property type="match status" value="1"/>
</dbReference>
<dbReference type="Gene3D" id="1.10.10.10">
    <property type="entry name" value="Winged helix-like DNA-binding domain superfamily/Winged helix DNA-binding domain"/>
    <property type="match status" value="1"/>
</dbReference>
<organism evidence="6 7">
    <name type="scientific">Burkholderia thailandensis (strain ATCC 700388 / DSM 13276 / CCUG 48851 / CIP 106301 / E264)</name>
    <dbReference type="NCBI Taxonomy" id="271848"/>
    <lineage>
        <taxon>Bacteria</taxon>
        <taxon>Pseudomonadati</taxon>
        <taxon>Pseudomonadota</taxon>
        <taxon>Betaproteobacteria</taxon>
        <taxon>Burkholderiales</taxon>
        <taxon>Burkholderiaceae</taxon>
        <taxon>Burkholderia</taxon>
        <taxon>pseudomallei group</taxon>
    </lineage>
</organism>
<dbReference type="SMART" id="SM00345">
    <property type="entry name" value="HTH_GNTR"/>
    <property type="match status" value="1"/>
</dbReference>
<keyword evidence="2" id="KW-0238">DNA-binding</keyword>
<dbReference type="Gene3D" id="3.40.1410.10">
    <property type="entry name" value="Chorismate lyase-like"/>
    <property type="match status" value="1"/>
</dbReference>
<dbReference type="SUPFAM" id="SSF64288">
    <property type="entry name" value="Chorismate lyase-like"/>
    <property type="match status" value="1"/>
</dbReference>
<dbReference type="InterPro" id="IPR028978">
    <property type="entry name" value="Chorismate_lyase_/UTRA_dom_sf"/>
</dbReference>
<feature type="region of interest" description="Disordered" evidence="4">
    <location>
        <begin position="110"/>
        <end position="140"/>
    </location>
</feature>
<dbReference type="PRINTS" id="PR00035">
    <property type="entry name" value="HTHGNTR"/>
</dbReference>
<dbReference type="KEGG" id="bte:BTH_II0659"/>
<dbReference type="AlphaFoldDB" id="Q2T7J1"/>
<evidence type="ECO:0000256" key="3">
    <source>
        <dbReference type="ARBA" id="ARBA00023163"/>
    </source>
</evidence>
<dbReference type="InterPro" id="IPR036388">
    <property type="entry name" value="WH-like_DNA-bd_sf"/>
</dbReference>
<dbReference type="Proteomes" id="UP000001930">
    <property type="component" value="Chromosome II"/>
</dbReference>
<dbReference type="GO" id="GO:0003700">
    <property type="term" value="F:DNA-binding transcription factor activity"/>
    <property type="evidence" value="ECO:0007669"/>
    <property type="project" value="InterPro"/>
</dbReference>
<dbReference type="EMBL" id="CP000085">
    <property type="protein sequence ID" value="ABC34879.1"/>
    <property type="molecule type" value="Genomic_DNA"/>
</dbReference>
<dbReference type="GO" id="GO:0003677">
    <property type="term" value="F:DNA binding"/>
    <property type="evidence" value="ECO:0007669"/>
    <property type="project" value="UniProtKB-KW"/>
</dbReference>
<keyword evidence="7" id="KW-1185">Reference proteome</keyword>
<evidence type="ECO:0000259" key="5">
    <source>
        <dbReference type="PROSITE" id="PS50949"/>
    </source>
</evidence>
<evidence type="ECO:0000313" key="7">
    <source>
        <dbReference type="Proteomes" id="UP000001930"/>
    </source>
</evidence>
<dbReference type="PROSITE" id="PS50949">
    <property type="entry name" value="HTH_GNTR"/>
    <property type="match status" value="1"/>
</dbReference>